<evidence type="ECO:0000256" key="6">
    <source>
        <dbReference type="ARBA" id="ARBA00022692"/>
    </source>
</evidence>
<keyword evidence="8" id="KW-1133">Transmembrane helix</keyword>
<evidence type="ECO:0000256" key="3">
    <source>
        <dbReference type="ARBA" id="ARBA00022448"/>
    </source>
</evidence>
<feature type="domain" description="GspL cytoplasmic actin-ATPase-like" evidence="10">
    <location>
        <begin position="77"/>
        <end position="216"/>
    </location>
</feature>
<evidence type="ECO:0000313" key="13">
    <source>
        <dbReference type="EMBL" id="MCX2800489.1"/>
    </source>
</evidence>
<evidence type="ECO:0000259" key="10">
    <source>
        <dbReference type="Pfam" id="PF05134"/>
    </source>
</evidence>
<dbReference type="Gene3D" id="3.30.1360.100">
    <property type="entry name" value="General secretion pathway protein M, EpsM"/>
    <property type="match status" value="1"/>
</dbReference>
<evidence type="ECO:0000256" key="5">
    <source>
        <dbReference type="ARBA" id="ARBA00022519"/>
    </source>
</evidence>
<organism evidence="12 14">
    <name type="scientific">Microbulbifer thermotolerans</name>
    <dbReference type="NCBI Taxonomy" id="252514"/>
    <lineage>
        <taxon>Bacteria</taxon>
        <taxon>Pseudomonadati</taxon>
        <taxon>Pseudomonadota</taxon>
        <taxon>Gammaproteobacteria</taxon>
        <taxon>Cellvibrionales</taxon>
        <taxon>Microbulbiferaceae</taxon>
        <taxon>Microbulbifer</taxon>
    </lineage>
</organism>
<evidence type="ECO:0000256" key="9">
    <source>
        <dbReference type="ARBA" id="ARBA00023136"/>
    </source>
</evidence>
<proteinExistence type="inferred from homology"/>
<dbReference type="Pfam" id="PF05134">
    <property type="entry name" value="T2SSL"/>
    <property type="match status" value="1"/>
</dbReference>
<evidence type="ECO:0000256" key="8">
    <source>
        <dbReference type="ARBA" id="ARBA00022989"/>
    </source>
</evidence>
<dbReference type="NCBIfam" id="TIGR01709">
    <property type="entry name" value="typeII_sec_gspL"/>
    <property type="match status" value="1"/>
</dbReference>
<dbReference type="Gene3D" id="3.30.420.370">
    <property type="match status" value="1"/>
</dbReference>
<dbReference type="Gene3D" id="3.30.420.380">
    <property type="match status" value="1"/>
</dbReference>
<evidence type="ECO:0000256" key="7">
    <source>
        <dbReference type="ARBA" id="ARBA00022927"/>
    </source>
</evidence>
<dbReference type="GO" id="GO:0005886">
    <property type="term" value="C:plasma membrane"/>
    <property type="evidence" value="ECO:0007669"/>
    <property type="project" value="UniProtKB-SubCell"/>
</dbReference>
<comment type="subcellular location">
    <subcellularLocation>
        <location evidence="1">Cell inner membrane</location>
        <topology evidence="1">Single-pass membrane protein</topology>
    </subcellularLocation>
</comment>
<dbReference type="AlphaFoldDB" id="A0A143HLM1"/>
<dbReference type="InterPro" id="IPR043129">
    <property type="entry name" value="ATPase_NBD"/>
</dbReference>
<dbReference type="RefSeq" id="WP_067153355.1">
    <property type="nucleotide sequence ID" value="NZ_CP014864.1"/>
</dbReference>
<keyword evidence="6" id="KW-0812">Transmembrane</keyword>
<dbReference type="SUPFAM" id="SSF53067">
    <property type="entry name" value="Actin-like ATPase domain"/>
    <property type="match status" value="1"/>
</dbReference>
<comment type="similarity">
    <text evidence="2">Belongs to the GSP L family.</text>
</comment>
<dbReference type="OrthoDB" id="7011844at2"/>
<dbReference type="GeneID" id="76608049"/>
<reference evidence="12" key="2">
    <citation type="submission" date="2016-03" db="EMBL/GenBank/DDBJ databases">
        <authorList>
            <person name="Ploux O."/>
        </authorList>
    </citation>
    <scope>NUCLEOTIDE SEQUENCE [LARGE SCALE GENOMIC DNA]</scope>
    <source>
        <strain evidence="12">DAU221</strain>
    </source>
</reference>
<evidence type="ECO:0000256" key="4">
    <source>
        <dbReference type="ARBA" id="ARBA00022475"/>
    </source>
</evidence>
<evidence type="ECO:0000259" key="11">
    <source>
        <dbReference type="Pfam" id="PF12693"/>
    </source>
</evidence>
<gene>
    <name evidence="13" type="primary">gspL</name>
    <name evidence="12" type="ORF">A3224_08320</name>
    <name evidence="13" type="ORF">OQJ68_01675</name>
</gene>
<keyword evidence="7" id="KW-0653">Protein transport</keyword>
<dbReference type="KEGG" id="mthd:A3224_08320"/>
<dbReference type="GO" id="GO:0015628">
    <property type="term" value="P:protein secretion by the type II secretion system"/>
    <property type="evidence" value="ECO:0007669"/>
    <property type="project" value="InterPro"/>
</dbReference>
<dbReference type="EMBL" id="JAPHQB010000002">
    <property type="protein sequence ID" value="MCX2800489.1"/>
    <property type="molecule type" value="Genomic_DNA"/>
</dbReference>
<protein>
    <submittedName>
        <fullName evidence="13">Type II secretion system protein GspL</fullName>
    </submittedName>
</protein>
<dbReference type="Proteomes" id="UP001209730">
    <property type="component" value="Unassembled WGS sequence"/>
</dbReference>
<dbReference type="EMBL" id="CP014864">
    <property type="protein sequence ID" value="AMX02588.1"/>
    <property type="molecule type" value="Genomic_DNA"/>
</dbReference>
<dbReference type="GO" id="GO:0015627">
    <property type="term" value="C:type II protein secretion system complex"/>
    <property type="evidence" value="ECO:0007669"/>
    <property type="project" value="InterPro"/>
</dbReference>
<evidence type="ECO:0000256" key="1">
    <source>
        <dbReference type="ARBA" id="ARBA00004377"/>
    </source>
</evidence>
<dbReference type="Proteomes" id="UP000076077">
    <property type="component" value="Chromosome"/>
</dbReference>
<dbReference type="InterPro" id="IPR007812">
    <property type="entry name" value="T2SS_protein-GspL"/>
</dbReference>
<keyword evidence="14" id="KW-1185">Reference proteome</keyword>
<dbReference type="GO" id="GO:0009276">
    <property type="term" value="C:Gram-negative-bacterium-type cell wall"/>
    <property type="evidence" value="ECO:0007669"/>
    <property type="project" value="InterPro"/>
</dbReference>
<dbReference type="InterPro" id="IPR025691">
    <property type="entry name" value="GspL_pp_dom"/>
</dbReference>
<accession>A0A143HLM1</accession>
<evidence type="ECO:0000256" key="2">
    <source>
        <dbReference type="ARBA" id="ARBA00005318"/>
    </source>
</evidence>
<keyword evidence="3" id="KW-0813">Transport</keyword>
<sequence>MIAINKFHPVKSAPASAPARQLMLLRLSCPDSGDRRLQLQCWSRDGWRAVALDDDFVRAFCPDGDLASEENALQLSFPEGARALLLVPGNWVWTGLETIPKAARRQSRAIGYMVEERLAEDVEELHFVCQARRGDTCSVYAAATEKMEALHSQLQRLGWPVAAVLPEYQLLDLLEGDIVLWLDGAQAHIWHKKGYGLSVRRQYLQPLLGSLRGDEEGAPRIQLLGAGDGDGMILAELESLFGDQLELIEGPAEEVMLARCKLGPLVNLMTGEFELAGGEEERNWWHRPVKVAAACFVAQLLLFAAAGGYFQWRASNAEQQARALFTELFPQDRPGVDIRRQIEGYLKRASASGGGFGSQMQLLSRVWEQQKGRDLKLQSLRFDGNRGEMVLQLQAANLTDLDTLVSRLSEGEFRADLLGANELEKGVSGRIRLR</sequence>
<feature type="domain" description="GspL periplasmic" evidence="11">
    <location>
        <begin position="285"/>
        <end position="433"/>
    </location>
</feature>
<keyword evidence="4" id="KW-1003">Cell membrane</keyword>
<evidence type="ECO:0000313" key="14">
    <source>
        <dbReference type="Proteomes" id="UP000076077"/>
    </source>
</evidence>
<reference evidence="13" key="3">
    <citation type="submission" date="2022-11" db="EMBL/GenBank/DDBJ databases">
        <title>Chitin-degrading and fungicidal potential of chitinolytic bacterial strains from marine environment of the Pacific Ocean regions.</title>
        <authorList>
            <person name="Pentekhina I."/>
            <person name="Nedashkovskaya O."/>
            <person name="Seitkalieva A."/>
            <person name="Podvolotskaya A."/>
            <person name="Tekutyeva L."/>
            <person name="Balabanova L."/>
        </authorList>
    </citation>
    <scope>NUCLEOTIDE SEQUENCE</scope>
    <source>
        <strain evidence="13">KMM 6838</strain>
    </source>
</reference>
<dbReference type="CDD" id="cd24017">
    <property type="entry name" value="ASKHA_T2SSL_N"/>
    <property type="match status" value="1"/>
</dbReference>
<reference evidence="14" key="1">
    <citation type="submission" date="2016-03" db="EMBL/GenBank/DDBJ databases">
        <authorList>
            <person name="Lee Y.-S."/>
            <person name="Choi Y.-L."/>
        </authorList>
    </citation>
    <scope>NUCLEOTIDE SEQUENCE [LARGE SCALE GENOMIC DNA]</scope>
    <source>
        <strain evidence="14">DAU221</strain>
    </source>
</reference>
<dbReference type="Pfam" id="PF12693">
    <property type="entry name" value="GspL_C"/>
    <property type="match status" value="1"/>
</dbReference>
<keyword evidence="9" id="KW-0472">Membrane</keyword>
<evidence type="ECO:0000313" key="12">
    <source>
        <dbReference type="EMBL" id="AMX02588.1"/>
    </source>
</evidence>
<name>A0A143HLM1_MICTH</name>
<dbReference type="InterPro" id="IPR024230">
    <property type="entry name" value="GspL_cyto_dom"/>
</dbReference>
<dbReference type="STRING" id="252514.A3224_08320"/>
<keyword evidence="5" id="KW-0997">Cell inner membrane</keyword>